<gene>
    <name evidence="2" type="ORF">CERZMDRAFT_100293</name>
</gene>
<organism evidence="2 3">
    <name type="scientific">Cercospora zeae-maydis SCOH1-5</name>
    <dbReference type="NCBI Taxonomy" id="717836"/>
    <lineage>
        <taxon>Eukaryota</taxon>
        <taxon>Fungi</taxon>
        <taxon>Dikarya</taxon>
        <taxon>Ascomycota</taxon>
        <taxon>Pezizomycotina</taxon>
        <taxon>Dothideomycetes</taxon>
        <taxon>Dothideomycetidae</taxon>
        <taxon>Mycosphaerellales</taxon>
        <taxon>Mycosphaerellaceae</taxon>
        <taxon>Cercospora</taxon>
    </lineage>
</organism>
<accession>A0A6A6F7V1</accession>
<name>A0A6A6F7V1_9PEZI</name>
<feature type="region of interest" description="Disordered" evidence="1">
    <location>
        <begin position="1"/>
        <end position="21"/>
    </location>
</feature>
<dbReference type="OrthoDB" id="3640690at2759"/>
<reference evidence="2" key="1">
    <citation type="journal article" date="2020" name="Stud. Mycol.">
        <title>101 Dothideomycetes genomes: a test case for predicting lifestyles and emergence of pathogens.</title>
        <authorList>
            <person name="Haridas S."/>
            <person name="Albert R."/>
            <person name="Binder M."/>
            <person name="Bloem J."/>
            <person name="Labutti K."/>
            <person name="Salamov A."/>
            <person name="Andreopoulos B."/>
            <person name="Baker S."/>
            <person name="Barry K."/>
            <person name="Bills G."/>
            <person name="Bluhm B."/>
            <person name="Cannon C."/>
            <person name="Castanera R."/>
            <person name="Culley D."/>
            <person name="Daum C."/>
            <person name="Ezra D."/>
            <person name="Gonzalez J."/>
            <person name="Henrissat B."/>
            <person name="Kuo A."/>
            <person name="Liang C."/>
            <person name="Lipzen A."/>
            <person name="Lutzoni F."/>
            <person name="Magnuson J."/>
            <person name="Mondo S."/>
            <person name="Nolan M."/>
            <person name="Ohm R."/>
            <person name="Pangilinan J."/>
            <person name="Park H.-J."/>
            <person name="Ramirez L."/>
            <person name="Alfaro M."/>
            <person name="Sun H."/>
            <person name="Tritt A."/>
            <person name="Yoshinaga Y."/>
            <person name="Zwiers L.-H."/>
            <person name="Turgeon B."/>
            <person name="Goodwin S."/>
            <person name="Spatafora J."/>
            <person name="Crous P."/>
            <person name="Grigoriev I."/>
        </authorList>
    </citation>
    <scope>NUCLEOTIDE SEQUENCE</scope>
    <source>
        <strain evidence="2">SCOH1-5</strain>
    </source>
</reference>
<sequence>MLFTSGHSSLSPTNAPIEHSQKGIDEYRRIMYDYMQSQLNRGTIPGYRRIMHAHTMEQLESMKSTRSEAGSPVLAQVAAVLPSPVKTDGSQTTIDNAPIPPNNSPSPEKQKQNDTRMRQRSRTDPIPRDFGALWTSVACG</sequence>
<evidence type="ECO:0000313" key="3">
    <source>
        <dbReference type="Proteomes" id="UP000799539"/>
    </source>
</evidence>
<feature type="compositionally biased region" description="Polar residues" evidence="1">
    <location>
        <begin position="1"/>
        <end position="14"/>
    </location>
</feature>
<proteinExistence type="predicted"/>
<dbReference type="Proteomes" id="UP000799539">
    <property type="component" value="Unassembled WGS sequence"/>
</dbReference>
<feature type="compositionally biased region" description="Basic and acidic residues" evidence="1">
    <location>
        <begin position="108"/>
        <end position="127"/>
    </location>
</feature>
<protein>
    <submittedName>
        <fullName evidence="2">Uncharacterized protein</fullName>
    </submittedName>
</protein>
<evidence type="ECO:0000313" key="2">
    <source>
        <dbReference type="EMBL" id="KAF2209500.1"/>
    </source>
</evidence>
<keyword evidence="3" id="KW-1185">Reference proteome</keyword>
<dbReference type="AlphaFoldDB" id="A0A6A6F7V1"/>
<evidence type="ECO:0000256" key="1">
    <source>
        <dbReference type="SAM" id="MobiDB-lite"/>
    </source>
</evidence>
<dbReference type="EMBL" id="ML992686">
    <property type="protein sequence ID" value="KAF2209500.1"/>
    <property type="molecule type" value="Genomic_DNA"/>
</dbReference>
<feature type="region of interest" description="Disordered" evidence="1">
    <location>
        <begin position="82"/>
        <end position="140"/>
    </location>
</feature>